<evidence type="ECO:0000313" key="2">
    <source>
        <dbReference type="EMBL" id="ALB75753.1"/>
    </source>
</evidence>
<accession>A0A0M4C1W1</accession>
<protein>
    <submittedName>
        <fullName evidence="2">MAC/Perforin domain protein</fullName>
    </submittedName>
</protein>
<dbReference type="InterPro" id="IPR020864">
    <property type="entry name" value="MACPF"/>
</dbReference>
<dbReference type="EMBL" id="KT336245">
    <property type="protein sequence ID" value="ALB75753.1"/>
    <property type="molecule type" value="Genomic_DNA"/>
</dbReference>
<feature type="domain" description="MACPF" evidence="1">
    <location>
        <begin position="33"/>
        <end position="371"/>
    </location>
</feature>
<evidence type="ECO:0000259" key="1">
    <source>
        <dbReference type="PROSITE" id="PS51412"/>
    </source>
</evidence>
<name>A0A0M4C1W1_9BACT</name>
<dbReference type="PROSITE" id="PS51257">
    <property type="entry name" value="PROKAR_LIPOPROTEIN"/>
    <property type="match status" value="1"/>
</dbReference>
<dbReference type="Pfam" id="PF18885">
    <property type="entry name" value="DUF5648"/>
    <property type="match status" value="1"/>
</dbReference>
<proteinExistence type="predicted"/>
<organism evidence="2">
    <name type="scientific">uncultured bacterium 4h09</name>
    <dbReference type="NCBI Taxonomy" id="1701372"/>
    <lineage>
        <taxon>Bacteria</taxon>
        <taxon>environmental samples</taxon>
    </lineage>
</organism>
<dbReference type="AlphaFoldDB" id="A0A0M4C1W1"/>
<reference evidence="2" key="1">
    <citation type="journal article" date="2015" name="Proc. Natl. Acad. Sci. U.S.A.">
        <title>Functional metagenomic discovery of bacterial effectors in the human microbiome and isolation of commendamide, a GPCR G2A/132 agonist.</title>
        <authorList>
            <person name="Cohen L.J."/>
            <person name="Kang H.S."/>
            <person name="Chu J."/>
            <person name="Huang Y.H."/>
            <person name="Gordon E.A."/>
            <person name="Reddy B.V."/>
            <person name="Ternei M.A."/>
            <person name="Craig J.W."/>
            <person name="Brady S.F."/>
        </authorList>
    </citation>
    <scope>NUCLEOTIDE SEQUENCE</scope>
</reference>
<dbReference type="PROSITE" id="PS51412">
    <property type="entry name" value="MACPF_2"/>
    <property type="match status" value="1"/>
</dbReference>
<sequence>MKKKHFLFIPIITMGIFAISCTNTFDEQFVQEDQQMPTTKSMGDGQYQVLGYGYDITGEYLARQSIKNEVLDIAGFYAKNPQLYKVEYVGEIKDNFYAGEDYMNYVKDIINKTNFSGSVAAKINPKKDGATSTDTSNKEVPYSLSANVSFDKESSNKTSITTKETYIRVDQIKQLERYQLYADPTVLADYLTPYFKSRLSTASPDAIIEEFGTHILIDFNVGGRLSIFYKSTITDNLKVESKTKIAKGGITGAIKTVNLSFSGSSTTTEVEQYQRRNSNWSCNVNMYGGQHDGHTITITSDGATNHTFNLSGWQQSVDKTHCVLTEINFNKTYPIYEFIKDPIKKQQIKDAAEKYIKSKIRPIIEVKPMFQIKSPHTKDNWWVFSQDDVNYINQVSGDYLTDFLGFVLVEPAPNTKPMHRLKSIHTKDTWYAFSYADVEYAKKKWNEQYYGIDGYVYADEQPNTVPLHHLKSTHTKDTWYTNSYATVEYAKAKWGEQYFGIDGYIIKP</sequence>
<dbReference type="InterPro" id="IPR043708">
    <property type="entry name" value="DUF5648"/>
</dbReference>
<dbReference type="Pfam" id="PF01823">
    <property type="entry name" value="MACPF"/>
    <property type="match status" value="1"/>
</dbReference>